<proteinExistence type="predicted"/>
<keyword evidence="5" id="KW-1185">Reference proteome</keyword>
<evidence type="ECO:0000313" key="5">
    <source>
        <dbReference type="Proteomes" id="UP000243297"/>
    </source>
</evidence>
<dbReference type="STRING" id="118967.SAMN02745191_1958"/>
<dbReference type="Gene3D" id="1.10.357.10">
    <property type="entry name" value="Tetracycline Repressor, domain 2"/>
    <property type="match status" value="1"/>
</dbReference>
<dbReference type="InterPro" id="IPR001647">
    <property type="entry name" value="HTH_TetR"/>
</dbReference>
<dbReference type="EMBL" id="FUWY01000006">
    <property type="protein sequence ID" value="SJZ89452.1"/>
    <property type="molecule type" value="Genomic_DNA"/>
</dbReference>
<accession>A0A1T4PD65</accession>
<evidence type="ECO:0000256" key="2">
    <source>
        <dbReference type="PROSITE-ProRule" id="PRU00335"/>
    </source>
</evidence>
<dbReference type="InterPro" id="IPR009057">
    <property type="entry name" value="Homeodomain-like_sf"/>
</dbReference>
<dbReference type="GO" id="GO:0003677">
    <property type="term" value="F:DNA binding"/>
    <property type="evidence" value="ECO:0007669"/>
    <property type="project" value="UniProtKB-UniRule"/>
</dbReference>
<dbReference type="Pfam" id="PF00440">
    <property type="entry name" value="TetR_N"/>
    <property type="match status" value="1"/>
</dbReference>
<feature type="DNA-binding region" description="H-T-H motif" evidence="2">
    <location>
        <begin position="30"/>
        <end position="49"/>
    </location>
</feature>
<dbReference type="Proteomes" id="UP000243297">
    <property type="component" value="Unassembled WGS sequence"/>
</dbReference>
<evidence type="ECO:0000313" key="4">
    <source>
        <dbReference type="EMBL" id="SJZ89452.1"/>
    </source>
</evidence>
<reference evidence="5" key="1">
    <citation type="submission" date="2017-02" db="EMBL/GenBank/DDBJ databases">
        <authorList>
            <person name="Varghese N."/>
            <person name="Submissions S."/>
        </authorList>
    </citation>
    <scope>NUCLEOTIDE SEQUENCE [LARGE SCALE GENOMIC DNA]</scope>
    <source>
        <strain evidence="5">ATCC 25662</strain>
    </source>
</reference>
<evidence type="ECO:0000256" key="1">
    <source>
        <dbReference type="ARBA" id="ARBA00023125"/>
    </source>
</evidence>
<dbReference type="SUPFAM" id="SSF46689">
    <property type="entry name" value="Homeodomain-like"/>
    <property type="match status" value="1"/>
</dbReference>
<organism evidence="4 5">
    <name type="scientific">Anaerorhabdus furcosa</name>
    <dbReference type="NCBI Taxonomy" id="118967"/>
    <lineage>
        <taxon>Bacteria</taxon>
        <taxon>Bacillati</taxon>
        <taxon>Bacillota</taxon>
        <taxon>Erysipelotrichia</taxon>
        <taxon>Erysipelotrichales</taxon>
        <taxon>Erysipelotrichaceae</taxon>
        <taxon>Anaerorhabdus</taxon>
    </lineage>
</organism>
<dbReference type="SUPFAM" id="SSF48498">
    <property type="entry name" value="Tetracyclin repressor-like, C-terminal domain"/>
    <property type="match status" value="1"/>
</dbReference>
<evidence type="ECO:0000259" key="3">
    <source>
        <dbReference type="PROSITE" id="PS50977"/>
    </source>
</evidence>
<gene>
    <name evidence="4" type="ORF">SAMN02745191_1958</name>
</gene>
<sequence>MRFEQKEKRKLEIIIASIDVFVAKGYTGTKIQDIASFAGMSVGLLFHYFKNKEELFNELTKIAIDGTNLPLGMYYDSIYDFFYRLTESIFESIQKQPYRAKIFSFIYMIHRSDDVPSAAKKLIKKENVFNQIESFIVKGQEEGSLNHENPKILTSLYWSMIQTSMNQYLLNPKQPLPSPKTIISIFKVDEQGMEEDNILKNW</sequence>
<dbReference type="RefSeq" id="WP_078712362.1">
    <property type="nucleotide sequence ID" value="NZ_FUWY01000006.1"/>
</dbReference>
<dbReference type="InterPro" id="IPR050624">
    <property type="entry name" value="HTH-type_Tx_Regulator"/>
</dbReference>
<dbReference type="PANTHER" id="PTHR43479:SF11">
    <property type="entry name" value="ACREF_ENVCD OPERON REPRESSOR-RELATED"/>
    <property type="match status" value="1"/>
</dbReference>
<dbReference type="PANTHER" id="PTHR43479">
    <property type="entry name" value="ACREF/ENVCD OPERON REPRESSOR-RELATED"/>
    <property type="match status" value="1"/>
</dbReference>
<name>A0A1T4PD65_9FIRM</name>
<dbReference type="PRINTS" id="PR00455">
    <property type="entry name" value="HTHTETR"/>
</dbReference>
<dbReference type="PROSITE" id="PS50977">
    <property type="entry name" value="HTH_TETR_2"/>
    <property type="match status" value="1"/>
</dbReference>
<keyword evidence="1 2" id="KW-0238">DNA-binding</keyword>
<feature type="domain" description="HTH tetR-type" evidence="3">
    <location>
        <begin position="7"/>
        <end position="67"/>
    </location>
</feature>
<dbReference type="InterPro" id="IPR036271">
    <property type="entry name" value="Tet_transcr_reg_TetR-rel_C_sf"/>
</dbReference>
<dbReference type="OrthoDB" id="6430772at2"/>
<protein>
    <submittedName>
        <fullName evidence="4">Transcriptional regulator, TetR family</fullName>
    </submittedName>
</protein>
<dbReference type="AlphaFoldDB" id="A0A1T4PD65"/>